<name>A0ABM1YLS2_AEDAL</name>
<dbReference type="RefSeq" id="XP_062712258.1">
    <property type="nucleotide sequence ID" value="XM_062856274.1"/>
</dbReference>
<evidence type="ECO:0000256" key="6">
    <source>
        <dbReference type="SAM" id="MobiDB-lite"/>
    </source>
</evidence>
<reference evidence="11" key="1">
    <citation type="journal article" date="2015" name="Proc. Natl. Acad. Sci. U.S.A.">
        <title>Genome sequence of the Asian Tiger mosquito, Aedes albopictus, reveals insights into its biology, genetics, and evolution.</title>
        <authorList>
            <person name="Chen X.G."/>
            <person name="Jiang X."/>
            <person name="Gu J."/>
            <person name="Xu M."/>
            <person name="Wu Y."/>
            <person name="Deng Y."/>
            <person name="Zhang C."/>
            <person name="Bonizzoni M."/>
            <person name="Dermauw W."/>
            <person name="Vontas J."/>
            <person name="Armbruster P."/>
            <person name="Huang X."/>
            <person name="Yang Y."/>
            <person name="Zhang H."/>
            <person name="He W."/>
            <person name="Peng H."/>
            <person name="Liu Y."/>
            <person name="Wu K."/>
            <person name="Chen J."/>
            <person name="Lirakis M."/>
            <person name="Topalis P."/>
            <person name="Van Leeuwen T."/>
            <person name="Hall A.B."/>
            <person name="Jiang X."/>
            <person name="Thorpe C."/>
            <person name="Mueller R.L."/>
            <person name="Sun C."/>
            <person name="Waterhouse R.M."/>
            <person name="Yan G."/>
            <person name="Tu Z.J."/>
            <person name="Fang X."/>
            <person name="James A.A."/>
        </authorList>
    </citation>
    <scope>NUCLEOTIDE SEQUENCE [LARGE SCALE GENOMIC DNA]</scope>
    <source>
        <strain evidence="11">Foshan</strain>
    </source>
</reference>
<feature type="domain" description="G-protein coupled receptors family 3 profile" evidence="9">
    <location>
        <begin position="594"/>
        <end position="842"/>
    </location>
</feature>
<keyword evidence="11" id="KW-1185">Reference proteome</keyword>
<dbReference type="PANTHER" id="PTHR24060">
    <property type="entry name" value="METABOTROPIC GLUTAMATE RECEPTOR"/>
    <property type="match status" value="1"/>
</dbReference>
<evidence type="ECO:0000256" key="5">
    <source>
        <dbReference type="ARBA" id="ARBA00023180"/>
    </source>
</evidence>
<feature type="transmembrane region" description="Helical" evidence="7">
    <location>
        <begin position="822"/>
        <end position="845"/>
    </location>
</feature>
<dbReference type="RefSeq" id="XP_062712251.1">
    <property type="nucleotide sequence ID" value="XM_062856267.1"/>
</dbReference>
<dbReference type="InterPro" id="IPR050726">
    <property type="entry name" value="mGluR"/>
</dbReference>
<dbReference type="RefSeq" id="XP_062712252.1">
    <property type="nucleotide sequence ID" value="XM_062856268.1"/>
</dbReference>
<dbReference type="InterPro" id="IPR017978">
    <property type="entry name" value="GPCR_3_C"/>
</dbReference>
<feature type="region of interest" description="Disordered" evidence="6">
    <location>
        <begin position="114"/>
        <end position="135"/>
    </location>
</feature>
<dbReference type="PRINTS" id="PR01223">
    <property type="entry name" value="BRIDEOF7LESS"/>
</dbReference>
<dbReference type="EnsemblMetazoa" id="AALFPA23_010327.R14392">
    <property type="protein sequence ID" value="AALFPA23_010327.P14392"/>
    <property type="gene ID" value="AALFPA23_010327"/>
</dbReference>
<dbReference type="EnsemblMetazoa" id="AALFPA23_010327.R14393">
    <property type="protein sequence ID" value="AALFPA23_010327.P14393"/>
    <property type="gene ID" value="AALFPA23_010327"/>
</dbReference>
<evidence type="ECO:0000256" key="8">
    <source>
        <dbReference type="SAM" id="SignalP"/>
    </source>
</evidence>
<dbReference type="RefSeq" id="XP_062712250.1">
    <property type="nucleotide sequence ID" value="XM_062856266.1"/>
</dbReference>
<keyword evidence="4 7" id="KW-0472">Membrane</keyword>
<dbReference type="RefSeq" id="XP_062712255.1">
    <property type="nucleotide sequence ID" value="XM_062856271.1"/>
</dbReference>
<protein>
    <recommendedName>
        <fullName evidence="9">G-protein coupled receptors family 3 profile domain-containing protein</fullName>
    </recommendedName>
</protein>
<evidence type="ECO:0000256" key="7">
    <source>
        <dbReference type="SAM" id="Phobius"/>
    </source>
</evidence>
<dbReference type="Pfam" id="PF00003">
    <property type="entry name" value="7tm_3"/>
    <property type="match status" value="1"/>
</dbReference>
<dbReference type="EnsemblMetazoa" id="AALFPA23_010327.R14399">
    <property type="protein sequence ID" value="AALFPA23_010327.P14399"/>
    <property type="gene ID" value="AALFPA23_010327"/>
</dbReference>
<feature type="transmembrane region" description="Helical" evidence="7">
    <location>
        <begin position="793"/>
        <end position="816"/>
    </location>
</feature>
<reference evidence="10" key="2">
    <citation type="submission" date="2025-05" db="UniProtKB">
        <authorList>
            <consortium name="EnsemblMetazoa"/>
        </authorList>
    </citation>
    <scope>IDENTIFICATION</scope>
    <source>
        <strain evidence="10">Foshan</strain>
    </source>
</reference>
<comment type="subcellular location">
    <subcellularLocation>
        <location evidence="1">Membrane</location>
        <topology evidence="1">Multi-pass membrane protein</topology>
    </subcellularLocation>
</comment>
<dbReference type="GeneID" id="109398883"/>
<keyword evidence="5" id="KW-0325">Glycoprotein</keyword>
<proteinExistence type="predicted"/>
<dbReference type="EnsemblMetazoa" id="AALFPA23_010327.R14396">
    <property type="protein sequence ID" value="AALFPA23_010327.P14396"/>
    <property type="gene ID" value="AALFPA23_010327"/>
</dbReference>
<dbReference type="CDD" id="cd15042">
    <property type="entry name" value="7tmC_Boss"/>
    <property type="match status" value="1"/>
</dbReference>
<keyword evidence="8" id="KW-0732">Signal</keyword>
<feature type="chain" id="PRO_5045023579" description="G-protein coupled receptors family 3 profile domain-containing protein" evidence="8">
    <location>
        <begin position="28"/>
        <end position="965"/>
    </location>
</feature>
<keyword evidence="3 7" id="KW-1133">Transmembrane helix</keyword>
<dbReference type="PROSITE" id="PS51257">
    <property type="entry name" value="PROKAR_LIPOPROTEIN"/>
    <property type="match status" value="1"/>
</dbReference>
<sequence length="965" mass="108127">MRRENGWRKRFHICGIILLWLAACVRSNDVTETPDLRPALETATTDEITTVESIHTTKTIEEITDNSILISPTSSQSLPEFDSHDANISTASVEDVDSSTNETLELNSASNEIDAGITDQPDQPEPALPDVTTTTGTSLSNCSNYTIHKNVVDLSIGGGYRHVIHRDHNHRRHDNERLDLSDDHDGAELESRNRTLMDNDAAAAAVSQVVYSLDGDFSVSLITGRDDFGASLFTVDRINKLQLINDNGTLGLRIVVVRNVTHAPQILRDEVDYLKECLRHSVGIFIDPSIWPVVQSIVDSLDYNIYPYPSSSDLLYTKAAHLLYELPWSNPNSSIAVRSESVETSNKFTAICRHEHLCLENFPSDHTIFIILGLTRSVSFATNGTLIVVLSGEDMLFVSDLPNESYVIAENEINLAWMEDKLLIDSDRYGTKILASDVLSAGSVFLEVVELLNLRTGNNCSDTDEGLCSNINGTLDNWKYYAKLPTQKIISMLNLDNFTQSMTFEMRQKFGFKANNSEEVLDLKPIASSNMVTNVTTLFHLNEFKEQSHEPLKLGNIFFCSKEFEIRHPDYIEHRRPIYHGNDYYEMYWQVKQEAWVAAGLTIASLGILFCLAILIFLIVRVCMDDVLEGNPLSSILLLISLIFQFASFLPFSLEYTGYMPDLLHKADTIYTWNTLCTVKIFLLSVCYCTTFSLLLCRAIMLASIGSEGGFLSHVNGYLQSVICMFSTLVQLGLSTQLVVVLHANSHNISCNEIYYGNWFWATIAYDGLLLAALIVLSPYIFRSQRNYREGMLLVTGSILCLVIWTTWIPLCVFGYEWREAAVSLGLVATALAVLVGIMIPRCFLMVRSIARSDLVQALPSLTSLAFAQANQYISEQSVYECVNPAMRQQRSNTTETFMEHDIDDPYMATSEIPTLPLRGNRRNHLQPELNGLNGTATDFYGITNPYSCSDSIASEHSPNKITRF</sequence>
<dbReference type="EnsemblMetazoa" id="AALFPA23_010327.R14394">
    <property type="protein sequence ID" value="AALFPA23_010327.P14394"/>
    <property type="gene ID" value="AALFPA23_010327"/>
</dbReference>
<dbReference type="InterPro" id="IPR002956">
    <property type="entry name" value="Bride_of_7less"/>
</dbReference>
<dbReference type="RefSeq" id="XP_062712253.1">
    <property type="nucleotide sequence ID" value="XM_062856269.1"/>
</dbReference>
<dbReference type="EnsemblMetazoa" id="AALFPA23_010327.R14398">
    <property type="protein sequence ID" value="AALFPA23_010327.P14398"/>
    <property type="gene ID" value="AALFPA23_010327"/>
</dbReference>
<dbReference type="Proteomes" id="UP000069940">
    <property type="component" value="Unassembled WGS sequence"/>
</dbReference>
<evidence type="ECO:0000313" key="11">
    <source>
        <dbReference type="Proteomes" id="UP000069940"/>
    </source>
</evidence>
<feature type="transmembrane region" description="Helical" evidence="7">
    <location>
        <begin position="759"/>
        <end position="781"/>
    </location>
</feature>
<evidence type="ECO:0000259" key="9">
    <source>
        <dbReference type="Pfam" id="PF00003"/>
    </source>
</evidence>
<accession>A0ABM1YLS2</accession>
<feature type="transmembrane region" description="Helical" evidence="7">
    <location>
        <begin position="718"/>
        <end position="739"/>
    </location>
</feature>
<dbReference type="EnsemblMetazoa" id="AALFPA23_010327.R14391">
    <property type="protein sequence ID" value="AALFPA23_010327.P14391"/>
    <property type="gene ID" value="AALFPA23_010327"/>
</dbReference>
<dbReference type="RefSeq" id="XP_062712256.1">
    <property type="nucleotide sequence ID" value="XM_062856272.1"/>
</dbReference>
<feature type="transmembrane region" description="Helical" evidence="7">
    <location>
        <begin position="595"/>
        <end position="620"/>
    </location>
</feature>
<evidence type="ECO:0000256" key="4">
    <source>
        <dbReference type="ARBA" id="ARBA00023136"/>
    </source>
</evidence>
<feature type="transmembrane region" description="Helical" evidence="7">
    <location>
        <begin position="632"/>
        <end position="650"/>
    </location>
</feature>
<evidence type="ECO:0000256" key="3">
    <source>
        <dbReference type="ARBA" id="ARBA00022989"/>
    </source>
</evidence>
<evidence type="ECO:0000313" key="10">
    <source>
        <dbReference type="EnsemblMetazoa" id="AALFPA23_010327.P14399"/>
    </source>
</evidence>
<feature type="signal peptide" evidence="8">
    <location>
        <begin position="1"/>
        <end position="27"/>
    </location>
</feature>
<evidence type="ECO:0000256" key="1">
    <source>
        <dbReference type="ARBA" id="ARBA00004141"/>
    </source>
</evidence>
<dbReference type="RefSeq" id="XP_062712257.1">
    <property type="nucleotide sequence ID" value="XM_062856273.1"/>
</dbReference>
<organism evidence="10 11">
    <name type="scientific">Aedes albopictus</name>
    <name type="common">Asian tiger mosquito</name>
    <name type="synonym">Stegomyia albopicta</name>
    <dbReference type="NCBI Taxonomy" id="7160"/>
    <lineage>
        <taxon>Eukaryota</taxon>
        <taxon>Metazoa</taxon>
        <taxon>Ecdysozoa</taxon>
        <taxon>Arthropoda</taxon>
        <taxon>Hexapoda</taxon>
        <taxon>Insecta</taxon>
        <taxon>Pterygota</taxon>
        <taxon>Neoptera</taxon>
        <taxon>Endopterygota</taxon>
        <taxon>Diptera</taxon>
        <taxon>Nematocera</taxon>
        <taxon>Culicoidea</taxon>
        <taxon>Culicidae</taxon>
        <taxon>Culicinae</taxon>
        <taxon>Aedini</taxon>
        <taxon>Aedes</taxon>
        <taxon>Stegomyia</taxon>
    </lineage>
</organism>
<keyword evidence="2 7" id="KW-0812">Transmembrane</keyword>
<dbReference type="RefSeq" id="XP_062712254.1">
    <property type="nucleotide sequence ID" value="XM_062856270.1"/>
</dbReference>
<evidence type="ECO:0000256" key="2">
    <source>
        <dbReference type="ARBA" id="ARBA00022692"/>
    </source>
</evidence>
<feature type="transmembrane region" description="Helical" evidence="7">
    <location>
        <begin position="670"/>
        <end position="697"/>
    </location>
</feature>
<dbReference type="EnsemblMetazoa" id="AALFPA23_010327.R14395">
    <property type="protein sequence ID" value="AALFPA23_010327.P14395"/>
    <property type="gene ID" value="AALFPA23_010327"/>
</dbReference>
<dbReference type="EnsemblMetazoa" id="AALFPA23_010327.R14397">
    <property type="protein sequence ID" value="AALFPA23_010327.P14397"/>
    <property type="gene ID" value="AALFPA23_010327"/>
</dbReference>